<evidence type="ECO:0000256" key="1">
    <source>
        <dbReference type="SAM" id="MobiDB-lite"/>
    </source>
</evidence>
<dbReference type="Proteomes" id="UP001251948">
    <property type="component" value="Unassembled WGS sequence"/>
</dbReference>
<organism evidence="2 3">
    <name type="scientific">Stenotrophomonas maltophilia</name>
    <name type="common">Pseudomonas maltophilia</name>
    <name type="synonym">Xanthomonas maltophilia</name>
    <dbReference type="NCBI Taxonomy" id="40324"/>
    <lineage>
        <taxon>Bacteria</taxon>
        <taxon>Pseudomonadati</taxon>
        <taxon>Pseudomonadota</taxon>
        <taxon>Gammaproteobacteria</taxon>
        <taxon>Lysobacterales</taxon>
        <taxon>Lysobacteraceae</taxon>
        <taxon>Stenotrophomonas</taxon>
        <taxon>Stenotrophomonas maltophilia group</taxon>
    </lineage>
</organism>
<comment type="caution">
    <text evidence="2">The sequence shown here is derived from an EMBL/GenBank/DDBJ whole genome shotgun (WGS) entry which is preliminary data.</text>
</comment>
<evidence type="ECO:0000313" key="3">
    <source>
        <dbReference type="Proteomes" id="UP001251948"/>
    </source>
</evidence>
<accession>A0AAJ2JEC5</accession>
<reference evidence="2" key="1">
    <citation type="submission" date="2023-07" db="EMBL/GenBank/DDBJ databases">
        <title>Comparative genomics of clinical Stenotrophomonas maltophilia isolates reveals regions of diversity which correlate with colonization and persistence in vivo.</title>
        <authorList>
            <person name="Mcdaniel M.S."/>
            <person name="Swords W.E."/>
            <person name="Sumpter N.A."/>
            <person name="Lindgren N.R."/>
            <person name="Billiot C.E."/>
        </authorList>
    </citation>
    <scope>NUCLEOTIDE SEQUENCE</scope>
    <source>
        <strain evidence="2">Ism4</strain>
    </source>
</reference>
<proteinExistence type="predicted"/>
<dbReference type="EMBL" id="JAVSKO010000006">
    <property type="protein sequence ID" value="MDT3469562.1"/>
    <property type="molecule type" value="Genomic_DNA"/>
</dbReference>
<name>A0AAJ2JEC5_STEMA</name>
<evidence type="ECO:0000313" key="2">
    <source>
        <dbReference type="EMBL" id="MDT3469562.1"/>
    </source>
</evidence>
<feature type="region of interest" description="Disordered" evidence="1">
    <location>
        <begin position="80"/>
        <end position="113"/>
    </location>
</feature>
<sequence length="442" mass="46969">MLKILRGLGWTLLGLLVLAIVVWCASRMWPIPESRLQAQQRLETRLPAPGRNGYAQLWTLAVDGLDARQREQALAEDVRRWDADPHGNNVTQPQPQPQLASAPGGLHPRPSASCGPVASGCLAQVRADPQRFADAHAGHQLLHARLEQLAGADHFVSPFQPKGEGILVPLPTYGLVMDATSARALAYAQGDVDGALRGSCLGLQLGRRLVPGGSSLVESIVGASLVQANAQLLADMLVELPADHPLPAECARAMQPMRADEQSLCRAMQGEYAMSRAAIETSSREFGGVLVLDRSSTLARVAGNLGWACGAAATAALEADRPLPVPAPPQRDFGCLSNIMGCVLTDIAAPAYPAYSSRTQDAAAMLRLLGAQRWLRQQADDPADALQRLPAQFRSPVRAPQLSADGSRLQVPRRSPSRSAADSPWLSVPLQASPATGATARD</sequence>
<dbReference type="AlphaFoldDB" id="A0AAJ2JEC5"/>
<feature type="region of interest" description="Disordered" evidence="1">
    <location>
        <begin position="392"/>
        <end position="442"/>
    </location>
</feature>
<feature type="compositionally biased region" description="Low complexity" evidence="1">
    <location>
        <begin position="412"/>
        <end position="424"/>
    </location>
</feature>
<gene>
    <name evidence="2" type="ORF">ROV92_16400</name>
</gene>
<protein>
    <submittedName>
        <fullName evidence="2">Uncharacterized protein</fullName>
    </submittedName>
</protein>
<dbReference type="RefSeq" id="WP_197564626.1">
    <property type="nucleotide sequence ID" value="NZ_JAVSKO010000006.1"/>
</dbReference>